<dbReference type="RefSeq" id="WP_236425422.1">
    <property type="nucleotide sequence ID" value="NZ_CAWQUS010000063.1"/>
</dbReference>
<feature type="compositionally biased region" description="Acidic residues" evidence="1">
    <location>
        <begin position="273"/>
        <end position="282"/>
    </location>
</feature>
<dbReference type="PANTHER" id="PTHR43236">
    <property type="entry name" value="ANTITOXIN HIGA1"/>
    <property type="match status" value="1"/>
</dbReference>
<dbReference type="AlphaFoldDB" id="A0A9Q4A758"/>
<sequence>MSKNDPYASASMAAEQIIKGMGVVSLPIDPKAIARDRGIEVIAKPMESAGVSGMLVRLGNDFAIAYATHLQNEGFENFSVGHELGHYFLPGHMDAVIRGDSGSHQSRAGFSSGNKYEAEADRFAASFLMPRHLFYPAIQKAGTGLLAIENLAELCKTSLHATGIRYTQCTREPVALIISQGSTIDHCFMSSALKNVEGIDWLKKRAGIPRNTATFSFNQVPENVLHAERIEATSNLQDWFGGRRSIEISEDVVGLGRYGKTLTVLYDINVPEPEDEEEEESLIESWTPHFKK</sequence>
<protein>
    <submittedName>
        <fullName evidence="3">ImmA/IrrE family metallo-endopeptidase</fullName>
    </submittedName>
</protein>
<comment type="caution">
    <text evidence="3">The sequence shown here is derived from an EMBL/GenBank/DDBJ whole genome shotgun (WGS) entry which is preliminary data.</text>
</comment>
<dbReference type="Proteomes" id="UP000814010">
    <property type="component" value="Unassembled WGS sequence"/>
</dbReference>
<evidence type="ECO:0000259" key="2">
    <source>
        <dbReference type="Pfam" id="PF06114"/>
    </source>
</evidence>
<evidence type="ECO:0000313" key="4">
    <source>
        <dbReference type="Proteomes" id="UP000814010"/>
    </source>
</evidence>
<dbReference type="InterPro" id="IPR010359">
    <property type="entry name" value="IrrE_HExxH"/>
</dbReference>
<organism evidence="3 4">
    <name type="scientific">Pseudomonas syringae</name>
    <dbReference type="NCBI Taxonomy" id="317"/>
    <lineage>
        <taxon>Bacteria</taxon>
        <taxon>Pseudomonadati</taxon>
        <taxon>Pseudomonadota</taxon>
        <taxon>Gammaproteobacteria</taxon>
        <taxon>Pseudomonadales</taxon>
        <taxon>Pseudomonadaceae</taxon>
        <taxon>Pseudomonas</taxon>
    </lineage>
</organism>
<proteinExistence type="predicted"/>
<feature type="region of interest" description="Disordered" evidence="1">
    <location>
        <begin position="273"/>
        <end position="292"/>
    </location>
</feature>
<name>A0A9Q4A758_PSESX</name>
<dbReference type="Gene3D" id="1.10.10.2910">
    <property type="match status" value="1"/>
</dbReference>
<reference evidence="3" key="1">
    <citation type="submission" date="2019-11" db="EMBL/GenBank/DDBJ databases">
        <title>Epiphytic Pseudomonas syringae from cherry orchards.</title>
        <authorList>
            <person name="Hulin M.T."/>
        </authorList>
    </citation>
    <scope>NUCLEOTIDE SEQUENCE</scope>
    <source>
        <strain evidence="3">PA-2-5E</strain>
    </source>
</reference>
<dbReference type="InterPro" id="IPR052345">
    <property type="entry name" value="Rad_response_metalloprotease"/>
</dbReference>
<accession>A0A9Q4A758</accession>
<dbReference type="EMBL" id="WKAE01000243">
    <property type="protein sequence ID" value="MCF5631325.1"/>
    <property type="molecule type" value="Genomic_DNA"/>
</dbReference>
<evidence type="ECO:0000313" key="3">
    <source>
        <dbReference type="EMBL" id="MCF5631325.1"/>
    </source>
</evidence>
<feature type="domain" description="IrrE N-terminal-like" evidence="2">
    <location>
        <begin position="35"/>
        <end position="165"/>
    </location>
</feature>
<gene>
    <name evidence="3" type="ORF">GIV53_18890</name>
</gene>
<dbReference type="Pfam" id="PF06114">
    <property type="entry name" value="Peptidase_M78"/>
    <property type="match status" value="1"/>
</dbReference>
<evidence type="ECO:0000256" key="1">
    <source>
        <dbReference type="SAM" id="MobiDB-lite"/>
    </source>
</evidence>
<dbReference type="PANTHER" id="PTHR43236:SF1">
    <property type="entry name" value="BLL7220 PROTEIN"/>
    <property type="match status" value="1"/>
</dbReference>